<gene>
    <name evidence="2" type="ORF">HYDPIDRAFT_35145</name>
</gene>
<reference evidence="2 3" key="1">
    <citation type="submission" date="2014-04" db="EMBL/GenBank/DDBJ databases">
        <title>Evolutionary Origins and Diversification of the Mycorrhizal Mutualists.</title>
        <authorList>
            <consortium name="DOE Joint Genome Institute"/>
            <consortium name="Mycorrhizal Genomics Consortium"/>
            <person name="Kohler A."/>
            <person name="Kuo A."/>
            <person name="Nagy L.G."/>
            <person name="Floudas D."/>
            <person name="Copeland A."/>
            <person name="Barry K.W."/>
            <person name="Cichocki N."/>
            <person name="Veneault-Fourrey C."/>
            <person name="LaButti K."/>
            <person name="Lindquist E.A."/>
            <person name="Lipzen A."/>
            <person name="Lundell T."/>
            <person name="Morin E."/>
            <person name="Murat C."/>
            <person name="Riley R."/>
            <person name="Ohm R."/>
            <person name="Sun H."/>
            <person name="Tunlid A."/>
            <person name="Henrissat B."/>
            <person name="Grigoriev I.V."/>
            <person name="Hibbett D.S."/>
            <person name="Martin F."/>
        </authorList>
    </citation>
    <scope>NUCLEOTIDE SEQUENCE [LARGE SCALE GENOMIC DNA]</scope>
    <source>
        <strain evidence="2 3">MD-312</strain>
    </source>
</reference>
<evidence type="ECO:0000256" key="1">
    <source>
        <dbReference type="SAM" id="MobiDB-lite"/>
    </source>
</evidence>
<sequence length="83" mass="8888">MHIPPTHVLLPFASCSSLISHRDLTDAAAHPFTLIQSLRFQAGTVLEHVKALKNGRRGHRIGQPEPSAAEGGETENEGENPAA</sequence>
<dbReference type="Proteomes" id="UP000053820">
    <property type="component" value="Unassembled WGS sequence"/>
</dbReference>
<feature type="compositionally biased region" description="Acidic residues" evidence="1">
    <location>
        <begin position="72"/>
        <end position="83"/>
    </location>
</feature>
<dbReference type="HOGENOM" id="CLU_2542851_0_0_1"/>
<feature type="region of interest" description="Disordered" evidence="1">
    <location>
        <begin position="54"/>
        <end position="83"/>
    </location>
</feature>
<proteinExistence type="predicted"/>
<protein>
    <submittedName>
        <fullName evidence="2">Uncharacterized protein</fullName>
    </submittedName>
</protein>
<evidence type="ECO:0000313" key="2">
    <source>
        <dbReference type="EMBL" id="KIJ57429.1"/>
    </source>
</evidence>
<name>A0A0C2PG13_9AGAM</name>
<organism evidence="2 3">
    <name type="scientific">Hydnomerulius pinastri MD-312</name>
    <dbReference type="NCBI Taxonomy" id="994086"/>
    <lineage>
        <taxon>Eukaryota</taxon>
        <taxon>Fungi</taxon>
        <taxon>Dikarya</taxon>
        <taxon>Basidiomycota</taxon>
        <taxon>Agaricomycotina</taxon>
        <taxon>Agaricomycetes</taxon>
        <taxon>Agaricomycetidae</taxon>
        <taxon>Boletales</taxon>
        <taxon>Boletales incertae sedis</taxon>
        <taxon>Leucogyrophana</taxon>
    </lineage>
</organism>
<dbReference type="EMBL" id="KN840425">
    <property type="protein sequence ID" value="KIJ57429.1"/>
    <property type="molecule type" value="Genomic_DNA"/>
</dbReference>
<dbReference type="AlphaFoldDB" id="A0A0C2PG13"/>
<evidence type="ECO:0000313" key="3">
    <source>
        <dbReference type="Proteomes" id="UP000053820"/>
    </source>
</evidence>
<keyword evidence="3" id="KW-1185">Reference proteome</keyword>
<accession>A0A0C2PG13</accession>